<protein>
    <submittedName>
        <fullName evidence="2">Uncharacterized protein</fullName>
    </submittedName>
</protein>
<sequence>MGYQLNRPGVPQWAPGLPHHQAMPTNAQTALQAAATVYSGGRGHTTPASVKLLAETFKAWLDHQDSIEPAEPEQRDTALDAMVERSEPTAPPELHRDYREEPMYRAGPIGFGR</sequence>
<feature type="region of interest" description="Disordered" evidence="1">
    <location>
        <begin position="85"/>
        <end position="113"/>
    </location>
</feature>
<evidence type="ECO:0000313" key="2">
    <source>
        <dbReference type="EMBL" id="QPK40194.1"/>
    </source>
</evidence>
<feature type="region of interest" description="Disordered" evidence="1">
    <location>
        <begin position="1"/>
        <end position="22"/>
    </location>
</feature>
<accession>A0A7T0IFH0</accession>
<dbReference type="EMBL" id="MT498043">
    <property type="protein sequence ID" value="QPK40194.1"/>
    <property type="molecule type" value="Genomic_DNA"/>
</dbReference>
<dbReference type="Proteomes" id="UP000594363">
    <property type="component" value="Segment"/>
</dbReference>
<keyword evidence="3" id="KW-1185">Reference proteome</keyword>
<organism evidence="2 3">
    <name type="scientific">Arthrobacter phage Jinkies</name>
    <dbReference type="NCBI Taxonomy" id="2743903"/>
    <lineage>
        <taxon>Viruses</taxon>
        <taxon>Duplodnaviria</taxon>
        <taxon>Heunggongvirae</taxon>
        <taxon>Uroviricota</taxon>
        <taxon>Caudoviricetes</taxon>
        <taxon>Berryhillviridae</taxon>
        <taxon>Jinkiesvirus</taxon>
        <taxon>Jinkiesvirus jinkies</taxon>
    </lineage>
</organism>
<evidence type="ECO:0000256" key="1">
    <source>
        <dbReference type="SAM" id="MobiDB-lite"/>
    </source>
</evidence>
<reference evidence="2 3" key="1">
    <citation type="submission" date="2020-05" db="EMBL/GenBank/DDBJ databases">
        <authorList>
            <person name="Bohanan V.A."/>
            <person name="Brazelton B.R."/>
            <person name="Coffey L.M."/>
            <person name="Donovan A.R."/>
            <person name="Gales A.C."/>
            <person name="Glasscock A.J."/>
            <person name="Grill M."/>
            <person name="Harper M.C."/>
            <person name="Hollowell C.E."/>
            <person name="Liu T.Y."/>
            <person name="Mansour C."/>
            <person name="McDowell A.D."/>
            <person name="Miller T.E."/>
            <person name="Nash A.G."/>
            <person name="Seo J."/>
            <person name="Sherman Z.A."/>
            <person name="Albert R.M."/>
            <person name="Ayala A."/>
            <person name="Monti D.L."/>
            <person name="Garlena R.A."/>
            <person name="Russell D.A."/>
            <person name="Pope W.H."/>
            <person name="Jacobs-Sera D."/>
            <person name="Hatfull G.F."/>
        </authorList>
    </citation>
    <scope>NUCLEOTIDE SEQUENCE [LARGE SCALE GENOMIC DNA]</scope>
</reference>
<feature type="compositionally biased region" description="Basic and acidic residues" evidence="1">
    <location>
        <begin position="85"/>
        <end position="103"/>
    </location>
</feature>
<proteinExistence type="predicted"/>
<gene>
    <name evidence="2" type="primary">63</name>
    <name evidence="2" type="ORF">SEA_JINKIES_63</name>
</gene>
<name>A0A7T0IFH0_9CAUD</name>
<evidence type="ECO:0000313" key="3">
    <source>
        <dbReference type="Proteomes" id="UP000594363"/>
    </source>
</evidence>